<dbReference type="GO" id="GO:0005886">
    <property type="term" value="C:plasma membrane"/>
    <property type="evidence" value="ECO:0007669"/>
    <property type="project" value="UniProtKB-SubCell"/>
</dbReference>
<dbReference type="PANTHER" id="PTHR43483">
    <property type="entry name" value="MEMBRANE TRANSPORTER PROTEIN HI_0806-RELATED"/>
    <property type="match status" value="1"/>
</dbReference>
<evidence type="ECO:0000313" key="6">
    <source>
        <dbReference type="EMBL" id="WCL53330.1"/>
    </source>
</evidence>
<feature type="transmembrane region" description="Helical" evidence="5">
    <location>
        <begin position="57"/>
        <end position="74"/>
    </location>
</feature>
<feature type="transmembrane region" description="Helical" evidence="5">
    <location>
        <begin position="95"/>
        <end position="112"/>
    </location>
</feature>
<protein>
    <recommendedName>
        <fullName evidence="5">Probable membrane transporter protein</fullName>
    </recommendedName>
</protein>
<accession>A0AAE9XSP4</accession>
<comment type="subcellular location">
    <subcellularLocation>
        <location evidence="5">Cell membrane</location>
        <topology evidence="5">Multi-pass membrane protein</topology>
    </subcellularLocation>
    <subcellularLocation>
        <location evidence="1">Membrane</location>
        <topology evidence="1">Multi-pass membrane protein</topology>
    </subcellularLocation>
</comment>
<feature type="transmembrane region" description="Helical" evidence="5">
    <location>
        <begin position="118"/>
        <end position="138"/>
    </location>
</feature>
<feature type="transmembrane region" description="Helical" evidence="5">
    <location>
        <begin position="256"/>
        <end position="274"/>
    </location>
</feature>
<keyword evidence="4 5" id="KW-0472">Membrane</keyword>
<evidence type="ECO:0000256" key="5">
    <source>
        <dbReference type="RuleBase" id="RU363041"/>
    </source>
</evidence>
<keyword evidence="2 5" id="KW-0812">Transmembrane</keyword>
<dbReference type="EMBL" id="CP116805">
    <property type="protein sequence ID" value="WCL53330.1"/>
    <property type="molecule type" value="Genomic_DNA"/>
</dbReference>
<evidence type="ECO:0000313" key="7">
    <source>
        <dbReference type="Proteomes" id="UP001217500"/>
    </source>
</evidence>
<reference evidence="6" key="1">
    <citation type="submission" date="2023-01" db="EMBL/GenBank/DDBJ databases">
        <title>The genome sequence of Kordiimonadaceae bacterium 6D33.</title>
        <authorList>
            <person name="Liu Y."/>
        </authorList>
    </citation>
    <scope>NUCLEOTIDE SEQUENCE</scope>
    <source>
        <strain evidence="6">6D33</strain>
    </source>
</reference>
<dbReference type="Pfam" id="PF01925">
    <property type="entry name" value="TauE"/>
    <property type="match status" value="1"/>
</dbReference>
<organism evidence="6 7">
    <name type="scientific">Gimibacter soli</name>
    <dbReference type="NCBI Taxonomy" id="3024400"/>
    <lineage>
        <taxon>Bacteria</taxon>
        <taxon>Pseudomonadati</taxon>
        <taxon>Pseudomonadota</taxon>
        <taxon>Alphaproteobacteria</taxon>
        <taxon>Kordiimonadales</taxon>
        <taxon>Temperatibacteraceae</taxon>
        <taxon>Gimibacter</taxon>
    </lineage>
</organism>
<dbReference type="AlphaFoldDB" id="A0AAE9XSP4"/>
<evidence type="ECO:0000256" key="1">
    <source>
        <dbReference type="ARBA" id="ARBA00004141"/>
    </source>
</evidence>
<keyword evidence="5" id="KW-1003">Cell membrane</keyword>
<dbReference type="Proteomes" id="UP001217500">
    <property type="component" value="Chromosome"/>
</dbReference>
<evidence type="ECO:0000256" key="4">
    <source>
        <dbReference type="ARBA" id="ARBA00023136"/>
    </source>
</evidence>
<dbReference type="PANTHER" id="PTHR43483:SF3">
    <property type="entry name" value="MEMBRANE TRANSPORTER PROTEIN HI_0806-RELATED"/>
    <property type="match status" value="1"/>
</dbReference>
<proteinExistence type="inferred from homology"/>
<feature type="transmembrane region" description="Helical" evidence="5">
    <location>
        <begin position="189"/>
        <end position="213"/>
    </location>
</feature>
<feature type="transmembrane region" description="Helical" evidence="5">
    <location>
        <begin position="225"/>
        <end position="244"/>
    </location>
</feature>
<feature type="transmembrane region" description="Helical" evidence="5">
    <location>
        <begin position="12"/>
        <end position="45"/>
    </location>
</feature>
<evidence type="ECO:0000256" key="2">
    <source>
        <dbReference type="ARBA" id="ARBA00022692"/>
    </source>
</evidence>
<dbReference type="InterPro" id="IPR002781">
    <property type="entry name" value="TM_pro_TauE-like"/>
</dbReference>
<dbReference type="KEGG" id="gso:PH603_12360"/>
<name>A0AAE9XSP4_9PROT</name>
<evidence type="ECO:0000256" key="3">
    <source>
        <dbReference type="ARBA" id="ARBA00022989"/>
    </source>
</evidence>
<gene>
    <name evidence="6" type="ORF">PH603_12360</name>
</gene>
<comment type="similarity">
    <text evidence="5">Belongs to the 4-toluene sulfonate uptake permease (TSUP) (TC 2.A.102) family.</text>
</comment>
<dbReference type="RefSeq" id="WP_289502842.1">
    <property type="nucleotide sequence ID" value="NZ_CP116805.1"/>
</dbReference>
<keyword evidence="3 5" id="KW-1133">Transmembrane helix</keyword>
<keyword evidence="7" id="KW-1185">Reference proteome</keyword>
<sequence length="280" mass="28384">MDHSLGEQLIEALPLLLMMISTGLAGGILAGLLGVGGGIVIVPVMEVALGLVGVDPAIRMHVAVATSLSTIMVTSVSSAKAHHRKGAIDLDVTRLWAAPILIGSAAGVVVASQVSSGVLSLVFGGIAALVTLKMILPLDGKHITSAVPRGIVGMVPPAFVGLFSSMMGIGGGTLSVPAMTLMGQPIHRAVGTASLFGLLISVPATIGFILTGWGDPRLPAGSLGFVNAIGFLVITPATWVAAPWGAKLAHAMTPRHLSIAFGCFLAIVAARMLYRAALTL</sequence>